<reference evidence="1" key="1">
    <citation type="submission" date="2020-03" db="EMBL/GenBank/DDBJ databases">
        <title>The deep terrestrial virosphere.</title>
        <authorList>
            <person name="Holmfeldt K."/>
            <person name="Nilsson E."/>
            <person name="Simone D."/>
            <person name="Lopez-Fernandez M."/>
            <person name="Wu X."/>
            <person name="de Brujin I."/>
            <person name="Lundin D."/>
            <person name="Andersson A."/>
            <person name="Bertilsson S."/>
            <person name="Dopson M."/>
        </authorList>
    </citation>
    <scope>NUCLEOTIDE SEQUENCE</scope>
    <source>
        <strain evidence="1">MM415A01453</strain>
    </source>
</reference>
<sequence length="638" mass="66719">MKKTILKIILGLIFAFSFSQAYSQFPIYGDLRVYGLTQLDSIIKVQNGAVGNPAYTFTNDLNVGFYLVGADSLGISIGGVLHGLWDVNGLLLSAGKRLSAPTITDGTFSVGSGAFTGIASITDGTATWSGSNLSGFADITATSDITATDSISGGWLRAGSGTVGIPAFAFTTDGNSGFYRIGENNIGLGLGGVKEFDFLTTGLTVTDSLKAAFVQSGSGTVSNPAYSFTADGNSGMYRIGENSIGFSTAGVLSATIEADKDWLFAGKLGVGITPTANLHIIGASILGGNSTIGIGGAGVDYTLAFDGETNDGTLTWMEDEAEFRFNNNLSIAATKKLWLDGGGNTYLTESSADVIDVYANALRSFRIAATGSTIGGATASVDYSLTFDGETNDGVLTWMEDEDGFNFADNVGIKQTNPFYALDVNGNIRIPNNTWIIADDAIGNPVNLISLNNQNVVEFGANVAIGAFYTASDAGQTVIYNQSIINSIHGTVHSFDFQLDDVSVLKGKTTSDGGGGRVANSTYVVAKDLYVTDEHTNQATVTGDTEFTSVVPGKFLLKYLIAQETAGNAATLDLGTTAGASDVFLNQVFAASTITTVVINKVFSFSAAQSLWLNDDDVSSSWNSGSLNVYFVIERISE</sequence>
<organism evidence="1">
    <name type="scientific">viral metagenome</name>
    <dbReference type="NCBI Taxonomy" id="1070528"/>
    <lineage>
        <taxon>unclassified sequences</taxon>
        <taxon>metagenomes</taxon>
        <taxon>organismal metagenomes</taxon>
    </lineage>
</organism>
<gene>
    <name evidence="1" type="ORF">MM415A01453_0003</name>
</gene>
<name>A0A6M3K2W5_9ZZZZ</name>
<proteinExistence type="predicted"/>
<evidence type="ECO:0000313" key="1">
    <source>
        <dbReference type="EMBL" id="QJA76720.1"/>
    </source>
</evidence>
<dbReference type="EMBL" id="MT142240">
    <property type="protein sequence ID" value="QJA76720.1"/>
    <property type="molecule type" value="Genomic_DNA"/>
</dbReference>
<accession>A0A6M3K2W5</accession>
<dbReference type="AlphaFoldDB" id="A0A6M3K2W5"/>
<protein>
    <submittedName>
        <fullName evidence="1">Putative structural protein</fullName>
    </submittedName>
</protein>